<sequence length="82" mass="9241">MVCTKAGSYYVEIYLGLNRANTSCCASFIFLSSSLLILSFRSLVQRTSCWSKMEIQNISIFQLYCSLFCLHPGMVASNHLQT</sequence>
<keyword evidence="3" id="KW-1185">Reference proteome</keyword>
<protein>
    <submittedName>
        <fullName evidence="2">Uncharacterized protein</fullName>
    </submittedName>
</protein>
<keyword evidence="1" id="KW-0472">Membrane</keyword>
<gene>
    <name evidence="2" type="ORF">Taro_012413</name>
</gene>
<organism evidence="2 3">
    <name type="scientific">Colocasia esculenta</name>
    <name type="common">Wild taro</name>
    <name type="synonym">Arum esculentum</name>
    <dbReference type="NCBI Taxonomy" id="4460"/>
    <lineage>
        <taxon>Eukaryota</taxon>
        <taxon>Viridiplantae</taxon>
        <taxon>Streptophyta</taxon>
        <taxon>Embryophyta</taxon>
        <taxon>Tracheophyta</taxon>
        <taxon>Spermatophyta</taxon>
        <taxon>Magnoliopsida</taxon>
        <taxon>Liliopsida</taxon>
        <taxon>Araceae</taxon>
        <taxon>Aroideae</taxon>
        <taxon>Colocasieae</taxon>
        <taxon>Colocasia</taxon>
    </lineage>
</organism>
<reference evidence="2" key="1">
    <citation type="submission" date="2017-07" db="EMBL/GenBank/DDBJ databases">
        <title>Taro Niue Genome Assembly and Annotation.</title>
        <authorList>
            <person name="Atibalentja N."/>
            <person name="Keating K."/>
            <person name="Fields C.J."/>
        </authorList>
    </citation>
    <scope>NUCLEOTIDE SEQUENCE</scope>
    <source>
        <strain evidence="2">Niue_2</strain>
        <tissue evidence="2">Leaf</tissue>
    </source>
</reference>
<comment type="caution">
    <text evidence="2">The sequence shown here is derived from an EMBL/GenBank/DDBJ whole genome shotgun (WGS) entry which is preliminary data.</text>
</comment>
<evidence type="ECO:0000313" key="2">
    <source>
        <dbReference type="EMBL" id="MQL79984.1"/>
    </source>
</evidence>
<proteinExistence type="predicted"/>
<keyword evidence="1" id="KW-1133">Transmembrane helix</keyword>
<feature type="transmembrane region" description="Helical" evidence="1">
    <location>
        <begin position="20"/>
        <end position="40"/>
    </location>
</feature>
<dbReference type="EMBL" id="NMUH01000485">
    <property type="protein sequence ID" value="MQL79984.1"/>
    <property type="molecule type" value="Genomic_DNA"/>
</dbReference>
<evidence type="ECO:0000313" key="3">
    <source>
        <dbReference type="Proteomes" id="UP000652761"/>
    </source>
</evidence>
<accession>A0A843UDI9</accession>
<feature type="transmembrane region" description="Helical" evidence="1">
    <location>
        <begin position="61"/>
        <end position="80"/>
    </location>
</feature>
<evidence type="ECO:0000256" key="1">
    <source>
        <dbReference type="SAM" id="Phobius"/>
    </source>
</evidence>
<dbReference type="AlphaFoldDB" id="A0A843UDI9"/>
<name>A0A843UDI9_COLES</name>
<keyword evidence="1" id="KW-0812">Transmembrane</keyword>
<dbReference type="Proteomes" id="UP000652761">
    <property type="component" value="Unassembled WGS sequence"/>
</dbReference>